<evidence type="ECO:0000256" key="3">
    <source>
        <dbReference type="ARBA" id="ARBA00022490"/>
    </source>
</evidence>
<comment type="similarity">
    <text evidence="7">Belongs to the synaptopodin family.</text>
</comment>
<dbReference type="CDD" id="cd10820">
    <property type="entry name" value="PDZ_SYNPO2-like"/>
    <property type="match status" value="1"/>
</dbReference>
<protein>
    <recommendedName>
        <fullName evidence="9">Synaptopodin 2-like protein</fullName>
    </recommendedName>
</protein>
<comment type="subcellular location">
    <subcellularLocation>
        <location evidence="1">Cytoplasm</location>
        <location evidence="1">Cytoskeleton</location>
    </subcellularLocation>
</comment>
<dbReference type="FunFam" id="2.30.42.10:FF:000137">
    <property type="entry name" value="Synaptopodin 2-like a"/>
    <property type="match status" value="1"/>
</dbReference>
<dbReference type="AlphaFoldDB" id="A0A8D3DBN6"/>
<keyword evidence="2" id="KW-0488">Methylation</keyword>
<name>A0A8D3DBN6_SCOMX</name>
<dbReference type="GO" id="GO:0015629">
    <property type="term" value="C:actin cytoskeleton"/>
    <property type="evidence" value="ECO:0007669"/>
    <property type="project" value="TreeGrafter"/>
</dbReference>
<evidence type="ECO:0000256" key="9">
    <source>
        <dbReference type="ARBA" id="ARBA00069693"/>
    </source>
</evidence>
<dbReference type="InterPro" id="IPR051976">
    <property type="entry name" value="Synaptopodin_domain"/>
</dbReference>
<evidence type="ECO:0000256" key="8">
    <source>
        <dbReference type="ARBA" id="ARBA00057136"/>
    </source>
</evidence>
<dbReference type="Proteomes" id="UP000694558">
    <property type="component" value="Chromosome 15"/>
</dbReference>
<keyword evidence="5" id="KW-0009">Actin-binding</keyword>
<evidence type="ECO:0000256" key="2">
    <source>
        <dbReference type="ARBA" id="ARBA00022481"/>
    </source>
</evidence>
<dbReference type="SUPFAM" id="SSF50156">
    <property type="entry name" value="PDZ domain-like"/>
    <property type="match status" value="1"/>
</dbReference>
<evidence type="ECO:0000313" key="12">
    <source>
        <dbReference type="Ensembl" id="ENSSMAP00000056945.1"/>
    </source>
</evidence>
<dbReference type="GO" id="GO:0003779">
    <property type="term" value="F:actin binding"/>
    <property type="evidence" value="ECO:0007669"/>
    <property type="project" value="UniProtKB-KW"/>
</dbReference>
<keyword evidence="6" id="KW-0206">Cytoskeleton</keyword>
<evidence type="ECO:0000256" key="7">
    <source>
        <dbReference type="ARBA" id="ARBA00038161"/>
    </source>
</evidence>
<feature type="region of interest" description="Disordered" evidence="10">
    <location>
        <begin position="122"/>
        <end position="221"/>
    </location>
</feature>
<feature type="region of interest" description="Disordered" evidence="10">
    <location>
        <begin position="365"/>
        <end position="388"/>
    </location>
</feature>
<evidence type="ECO:0000256" key="5">
    <source>
        <dbReference type="ARBA" id="ARBA00023203"/>
    </source>
</evidence>
<evidence type="ECO:0000256" key="1">
    <source>
        <dbReference type="ARBA" id="ARBA00004245"/>
    </source>
</evidence>
<dbReference type="PANTHER" id="PTHR24217">
    <property type="entry name" value="PUTATIVE-RELATED"/>
    <property type="match status" value="1"/>
</dbReference>
<sequence length="928" mass="99621">MVAEEMIITLSGGAPWGFRLQGGMEHQKPLQVAKVRKRSKACRAGLREGDELVSINEHACGRLSHAQAMNLIDTSTGILHIQVKRAPAGFQSVVLVTRAPSPRIDKEYRAALRAISPTHLHHAPVREVHRSRSSLTSGLTSPPGSEAYYGETDSDADVAGYERQRRQKRRSPSNSNPGKPSARASPEGGETSEMSGYDSAPDECGPHRHPLMPPPSSPQAKEALMLGSHSQLVPMVGPVNKPIDEELTTTYMEKAKQAKLNRGETLQDKHVKEAKSKCRTIASLLTDAPNPHSKGVLMFKKRRQRSKRYTLTSFGSVDEDRCQDSQEEDGVFPGSESEFDEDGFLAVPDPTWDSDYLQMLEKRATAGTEGRGDGAEDTPSPGLSDTAGKGVHLFEQQRKRAVEHAKKVEAAHAASMVMPPPPVAPKPDTASVTILTSSAQTTETPLPELPNSNVLNRTARPFTPGFISNRAVTAPVTFRPPVTKMSQGPALAAVVPPPFSTASELVINPTLVTSQLPPGPLSVISPPSSVPQGPLAPTPEPCVTFHPSAVSSSVETIQLASSVTAVHQAPFVTVPPVSIPSIQAASLALMGPAPISPTPVPDPTVRTGILLEARRRSGKVKSMFNVPDIKKNSPNPELLSMVQNLDDRSTRHKCGQPPTDANYDALEEEQSGEAGMGRLPPPVAPKPWVIHEAPSILQAGGKGAQLFARRQSHMGMYVVDTLSEIPYQQKEALQSASLPLQSSFSSSLPSQWKYSPNVRAPPPIGYNPLQGPSIPTGPQRDTSKPDSKGRGGSLREGIKALDFMRRQPYQLSSALFNYGGSATNIPIKTARVYEIKRFSTPTPMSATTLVPKVIAPRSATTLGERFAHSACPSSQPAGLPTKQFQSAPELSILVSLPPLKSNPVQAPKPHFVATKGGVQPRVWRPGAI</sequence>
<evidence type="ECO:0000313" key="13">
    <source>
        <dbReference type="Proteomes" id="UP000694558"/>
    </source>
</evidence>
<dbReference type="SMART" id="SM00228">
    <property type="entry name" value="PDZ"/>
    <property type="match status" value="1"/>
</dbReference>
<feature type="region of interest" description="Disordered" evidence="10">
    <location>
        <begin position="318"/>
        <end position="341"/>
    </location>
</feature>
<dbReference type="GO" id="GO:0005634">
    <property type="term" value="C:nucleus"/>
    <property type="evidence" value="ECO:0007669"/>
    <property type="project" value="TreeGrafter"/>
</dbReference>
<dbReference type="GO" id="GO:0030018">
    <property type="term" value="C:Z disc"/>
    <property type="evidence" value="ECO:0007669"/>
    <property type="project" value="TreeGrafter"/>
</dbReference>
<reference evidence="12" key="1">
    <citation type="submission" date="2023-05" db="EMBL/GenBank/DDBJ databases">
        <title>High-quality long-read genome of Scophthalmus maximus.</title>
        <authorList>
            <person name="Lien S."/>
            <person name="Martinez P."/>
        </authorList>
    </citation>
    <scope>NUCLEOTIDE SEQUENCE [LARGE SCALE GENOMIC DNA]</scope>
</reference>
<dbReference type="Ensembl" id="ENSSMAT00000036532.1">
    <property type="protein sequence ID" value="ENSSMAP00000056945.1"/>
    <property type="gene ID" value="ENSSMAG00000018333.2"/>
</dbReference>
<keyword evidence="4" id="KW-0597">Phosphoprotein</keyword>
<dbReference type="GO" id="GO:0032233">
    <property type="term" value="P:positive regulation of actin filament bundle assembly"/>
    <property type="evidence" value="ECO:0007669"/>
    <property type="project" value="TreeGrafter"/>
</dbReference>
<dbReference type="GeneTree" id="ENSGT00950000183054"/>
<evidence type="ECO:0000256" key="6">
    <source>
        <dbReference type="ARBA" id="ARBA00023212"/>
    </source>
</evidence>
<evidence type="ECO:0000259" key="11">
    <source>
        <dbReference type="PROSITE" id="PS50106"/>
    </source>
</evidence>
<comment type="function">
    <text evidence="8">Actin-associated protein that may play a role in modulating actin-based shape.</text>
</comment>
<feature type="compositionally biased region" description="Low complexity" evidence="10">
    <location>
        <begin position="133"/>
        <end position="145"/>
    </location>
</feature>
<organism evidence="12 13">
    <name type="scientific">Scophthalmus maximus</name>
    <name type="common">Turbot</name>
    <name type="synonym">Psetta maxima</name>
    <dbReference type="NCBI Taxonomy" id="52904"/>
    <lineage>
        <taxon>Eukaryota</taxon>
        <taxon>Metazoa</taxon>
        <taxon>Chordata</taxon>
        <taxon>Craniata</taxon>
        <taxon>Vertebrata</taxon>
        <taxon>Euteleostomi</taxon>
        <taxon>Actinopterygii</taxon>
        <taxon>Neopterygii</taxon>
        <taxon>Teleostei</taxon>
        <taxon>Neoteleostei</taxon>
        <taxon>Acanthomorphata</taxon>
        <taxon>Carangaria</taxon>
        <taxon>Pleuronectiformes</taxon>
        <taxon>Pleuronectoidei</taxon>
        <taxon>Scophthalmidae</taxon>
        <taxon>Scophthalmus</taxon>
    </lineage>
</organism>
<keyword evidence="3" id="KW-0963">Cytoplasm</keyword>
<reference evidence="12" key="2">
    <citation type="submission" date="2025-08" db="UniProtKB">
        <authorList>
            <consortium name="Ensembl"/>
        </authorList>
    </citation>
    <scope>IDENTIFICATION</scope>
</reference>
<proteinExistence type="inferred from homology"/>
<dbReference type="InterPro" id="IPR036034">
    <property type="entry name" value="PDZ_sf"/>
</dbReference>
<feature type="domain" description="PDZ" evidence="11">
    <location>
        <begin position="5"/>
        <end position="87"/>
    </location>
</feature>
<dbReference type="PANTHER" id="PTHR24217:SF14">
    <property type="entry name" value="SYNAPTOPODIN 2-LIKE A"/>
    <property type="match status" value="1"/>
</dbReference>
<accession>A0A8D3DBN6</accession>
<evidence type="ECO:0000256" key="10">
    <source>
        <dbReference type="SAM" id="MobiDB-lite"/>
    </source>
</evidence>
<feature type="region of interest" description="Disordered" evidence="10">
    <location>
        <begin position="755"/>
        <end position="794"/>
    </location>
</feature>
<dbReference type="InterPro" id="IPR001478">
    <property type="entry name" value="PDZ"/>
</dbReference>
<dbReference type="PROSITE" id="PS50106">
    <property type="entry name" value="PDZ"/>
    <property type="match status" value="1"/>
</dbReference>
<dbReference type="Gene3D" id="2.30.42.10">
    <property type="match status" value="1"/>
</dbReference>
<dbReference type="Pfam" id="PF00595">
    <property type="entry name" value="PDZ"/>
    <property type="match status" value="1"/>
</dbReference>
<gene>
    <name evidence="12" type="primary">synpo2la</name>
</gene>
<evidence type="ECO:0000256" key="4">
    <source>
        <dbReference type="ARBA" id="ARBA00022553"/>
    </source>
</evidence>
<feature type="compositionally biased region" description="Basic and acidic residues" evidence="10">
    <location>
        <begin position="365"/>
        <end position="374"/>
    </location>
</feature>